<evidence type="ECO:0000256" key="3">
    <source>
        <dbReference type="ARBA" id="ARBA00008649"/>
    </source>
</evidence>
<dbReference type="SUPFAM" id="SSF57850">
    <property type="entry name" value="RING/U-box"/>
    <property type="match status" value="1"/>
</dbReference>
<dbReference type="Pfam" id="PF13445">
    <property type="entry name" value="zf-RING_UBOX"/>
    <property type="match status" value="1"/>
</dbReference>
<feature type="region of interest" description="Disordered" evidence="15">
    <location>
        <begin position="578"/>
        <end position="625"/>
    </location>
</feature>
<dbReference type="GO" id="GO:0016567">
    <property type="term" value="P:protein ubiquitination"/>
    <property type="evidence" value="ECO:0007669"/>
    <property type="project" value="TreeGrafter"/>
</dbReference>
<dbReference type="Pfam" id="PF14604">
    <property type="entry name" value="SH3_9"/>
    <property type="match status" value="1"/>
</dbReference>
<reference evidence="19" key="1">
    <citation type="submission" date="2011-08" db="EMBL/GenBank/DDBJ databases">
        <title>The draft genome of Latimeria chalumnae.</title>
        <authorList>
            <person name="Di Palma F."/>
            <person name="Alfoldi J."/>
            <person name="Johnson J."/>
            <person name="Berlin A."/>
            <person name="Gnerre S."/>
            <person name="Jaffe D."/>
            <person name="MacCallum I."/>
            <person name="Young S."/>
            <person name="Walker B.J."/>
            <person name="Lander E."/>
            <person name="Lindblad-Toh K."/>
        </authorList>
    </citation>
    <scope>NUCLEOTIDE SEQUENCE [LARGE SCALE GENOMIC DNA]</scope>
    <source>
        <strain evidence="19">Wild caught</strain>
    </source>
</reference>
<proteinExistence type="inferred from homology"/>
<evidence type="ECO:0000256" key="13">
    <source>
        <dbReference type="PROSITE-ProRule" id="PRU00175"/>
    </source>
</evidence>
<comment type="pathway">
    <text evidence="2">Protein modification; protein ubiquitination.</text>
</comment>
<feature type="compositionally biased region" description="Polar residues" evidence="15">
    <location>
        <begin position="346"/>
        <end position="370"/>
    </location>
</feature>
<gene>
    <name evidence="18" type="primary">SH3RF2</name>
</gene>
<name>H3APU3_LATCH</name>
<dbReference type="GO" id="GO:0008270">
    <property type="term" value="F:zinc ion binding"/>
    <property type="evidence" value="ECO:0007669"/>
    <property type="project" value="UniProtKB-KW"/>
</dbReference>
<organism evidence="18 19">
    <name type="scientific">Latimeria chalumnae</name>
    <name type="common">Coelacanth</name>
    <dbReference type="NCBI Taxonomy" id="7897"/>
    <lineage>
        <taxon>Eukaryota</taxon>
        <taxon>Metazoa</taxon>
        <taxon>Chordata</taxon>
        <taxon>Craniata</taxon>
        <taxon>Vertebrata</taxon>
        <taxon>Euteleostomi</taxon>
        <taxon>Coelacanthiformes</taxon>
        <taxon>Coelacanthidae</taxon>
        <taxon>Latimeria</taxon>
    </lineage>
</organism>
<evidence type="ECO:0000256" key="7">
    <source>
        <dbReference type="ARBA" id="ARBA00022723"/>
    </source>
</evidence>
<evidence type="ECO:0000259" key="16">
    <source>
        <dbReference type="PROSITE" id="PS50002"/>
    </source>
</evidence>
<comment type="catalytic activity">
    <reaction evidence="1">
        <text>S-ubiquitinyl-[E2 ubiquitin-conjugating enzyme]-L-cysteine + [acceptor protein]-L-lysine = [E2 ubiquitin-conjugating enzyme]-L-cysteine + N(6)-ubiquitinyl-[acceptor protein]-L-lysine.</text>
        <dbReference type="EC" id="2.3.2.27"/>
    </reaction>
</comment>
<dbReference type="EMBL" id="AFYH01071126">
    <property type="status" value="NOT_ANNOTATED_CDS"/>
    <property type="molecule type" value="Genomic_DNA"/>
</dbReference>
<dbReference type="EMBL" id="AFYH01071125">
    <property type="status" value="NOT_ANNOTATED_CDS"/>
    <property type="molecule type" value="Genomic_DNA"/>
</dbReference>
<keyword evidence="11" id="KW-0862">Zinc</keyword>
<dbReference type="HOGENOM" id="CLU_015769_1_0_1"/>
<evidence type="ECO:0000256" key="4">
    <source>
        <dbReference type="ARBA" id="ARBA00012483"/>
    </source>
</evidence>
<dbReference type="PROSITE" id="PS50002">
    <property type="entry name" value="SH3"/>
    <property type="match status" value="3"/>
</dbReference>
<dbReference type="SMART" id="SM00184">
    <property type="entry name" value="RING"/>
    <property type="match status" value="1"/>
</dbReference>
<evidence type="ECO:0000256" key="2">
    <source>
        <dbReference type="ARBA" id="ARBA00004906"/>
    </source>
</evidence>
<dbReference type="InterPro" id="IPR028511">
    <property type="entry name" value="SH3RF2_RING-HC_Zfn"/>
</dbReference>
<dbReference type="GO" id="GO:0008157">
    <property type="term" value="F:protein phosphatase 1 binding"/>
    <property type="evidence" value="ECO:0007669"/>
    <property type="project" value="TreeGrafter"/>
</dbReference>
<evidence type="ECO:0000256" key="5">
    <source>
        <dbReference type="ARBA" id="ARBA00022443"/>
    </source>
</evidence>
<evidence type="ECO:0000256" key="8">
    <source>
        <dbReference type="ARBA" id="ARBA00022737"/>
    </source>
</evidence>
<dbReference type="InterPro" id="IPR036028">
    <property type="entry name" value="SH3-like_dom_sf"/>
</dbReference>
<dbReference type="GO" id="GO:0005654">
    <property type="term" value="C:nucleoplasm"/>
    <property type="evidence" value="ECO:0007669"/>
    <property type="project" value="TreeGrafter"/>
</dbReference>
<evidence type="ECO:0000313" key="19">
    <source>
        <dbReference type="Proteomes" id="UP000008672"/>
    </source>
</evidence>
<evidence type="ECO:0000313" key="18">
    <source>
        <dbReference type="Ensembl" id="ENSLACP00000011664.1"/>
    </source>
</evidence>
<dbReference type="GO" id="GO:0043066">
    <property type="term" value="P:negative regulation of apoptotic process"/>
    <property type="evidence" value="ECO:0007669"/>
    <property type="project" value="TreeGrafter"/>
</dbReference>
<dbReference type="PRINTS" id="PR00452">
    <property type="entry name" value="SH3DOMAIN"/>
</dbReference>
<dbReference type="PANTHER" id="PTHR14167">
    <property type="entry name" value="SH3 DOMAIN-CONTAINING"/>
    <property type="match status" value="1"/>
</dbReference>
<dbReference type="InterPro" id="IPR027370">
    <property type="entry name" value="Znf-RING_euk"/>
</dbReference>
<dbReference type="AlphaFoldDB" id="H3APU3"/>
<comment type="similarity">
    <text evidence="3">Belongs to the SH3RF family.</text>
</comment>
<keyword evidence="7" id="KW-0479">Metal-binding</keyword>
<sequence length="651" mass="71858">MEDLALLDLLECPVCFERLDVTAKVLPCQHTFCKPCLQRIQRARKELRCPECRSPVSCGIEELPANLLLVRLLDGLRNGQGCLEPVLGKRQTMFNNQDFFTKANDLRSLHGNQHKMIQNAKITGVICAKALYDYGGQMPGDLRFKTGDIIILHRQVDDNWYHGEINGVSGIFPASFVQVIRHLPQSPPPLCKALYNFDLKDKDENENKDCLTFLKDDIIMVIRRVDENWAEGMLGDKVGIFPVSFVEMNSVAKQLLEIKNTCNTLHSGKDDSLGSTFSTTNSSTCLKIPSVSKKRQTQCSTTKALNTLNRSTQSMMERKSLEISAPVLISSSNPAVAARFNEGREQPSSNSTIQVKPHANTSVNPGHPLNTTATVNVPGSQSDKSLCVLVRVNPYTPCKTEELELKKGEAFRVYGKAKEGWLTGVSLVTGKTGILPSSCVTPILRYTASITRNRKPFRVTESKIPSPSIPRSGRESVKLIRRKPFKIILDPALCVSQISSSQGVINSLYNRLYKSLLSLRHEGPAQHRSTQLGGPVQFHTTVRRSASAIVQPQQFHPSLHPHSGSFSTVMRCGQHSLPTWHGSRMTETKTPTSTNPVTAEAKVSPANNEAVSKSNPTAPTSILVKPDAAKNNAEKLVKTVRFQNHSPPPSK</sequence>
<dbReference type="PROSITE" id="PS00518">
    <property type="entry name" value="ZF_RING_1"/>
    <property type="match status" value="1"/>
</dbReference>
<dbReference type="Ensembl" id="ENSLACT00000011753.1">
    <property type="protein sequence ID" value="ENSLACP00000011664.1"/>
    <property type="gene ID" value="ENSLACG00000010265.2"/>
</dbReference>
<evidence type="ECO:0000256" key="10">
    <source>
        <dbReference type="ARBA" id="ARBA00022786"/>
    </source>
</evidence>
<keyword evidence="12" id="KW-0832">Ubl conjugation</keyword>
<dbReference type="EC" id="2.3.2.27" evidence="4"/>
<keyword evidence="6" id="KW-0808">Transferase</keyword>
<dbReference type="Pfam" id="PF00018">
    <property type="entry name" value="SH3_1"/>
    <property type="match status" value="2"/>
</dbReference>
<dbReference type="GO" id="GO:0032436">
    <property type="term" value="P:positive regulation of proteasomal ubiquitin-dependent protein catabolic process"/>
    <property type="evidence" value="ECO:0007669"/>
    <property type="project" value="TreeGrafter"/>
</dbReference>
<accession>H3APU3</accession>
<dbReference type="PROSITE" id="PS50089">
    <property type="entry name" value="ZF_RING_2"/>
    <property type="match status" value="1"/>
</dbReference>
<keyword evidence="19" id="KW-1185">Reference proteome</keyword>
<feature type="domain" description="SH3" evidence="16">
    <location>
        <begin position="384"/>
        <end position="445"/>
    </location>
</feature>
<dbReference type="CDD" id="cd16749">
    <property type="entry name" value="RING-HC_SH3RF2"/>
    <property type="match status" value="1"/>
</dbReference>
<dbReference type="GO" id="GO:0061630">
    <property type="term" value="F:ubiquitin protein ligase activity"/>
    <property type="evidence" value="ECO:0007669"/>
    <property type="project" value="UniProtKB-EC"/>
</dbReference>
<dbReference type="Gene3D" id="3.30.40.10">
    <property type="entry name" value="Zinc/RING finger domain, C3HC4 (zinc finger)"/>
    <property type="match status" value="1"/>
</dbReference>
<dbReference type="InterPro" id="IPR050384">
    <property type="entry name" value="Endophilin_SH3RF"/>
</dbReference>
<dbReference type="Proteomes" id="UP000008672">
    <property type="component" value="Unassembled WGS sequence"/>
</dbReference>
<evidence type="ECO:0000256" key="6">
    <source>
        <dbReference type="ARBA" id="ARBA00022679"/>
    </source>
</evidence>
<dbReference type="FunFam" id="3.30.40.10:FF:000077">
    <property type="entry name" value="E3 ubiquitin-protein ligase SH3RF1 isoform X1"/>
    <property type="match status" value="1"/>
</dbReference>
<dbReference type="EMBL" id="AFYH01071127">
    <property type="status" value="NOT_ANNOTATED_CDS"/>
    <property type="molecule type" value="Genomic_DNA"/>
</dbReference>
<dbReference type="FunFam" id="2.30.30.40:FF:000063">
    <property type="entry name" value="Putative E3 ubiquitin-protein ligase SH3RF1"/>
    <property type="match status" value="1"/>
</dbReference>
<dbReference type="CDD" id="cd11786">
    <property type="entry name" value="SH3_SH3RF_1"/>
    <property type="match status" value="1"/>
</dbReference>
<dbReference type="InterPro" id="IPR001452">
    <property type="entry name" value="SH3_domain"/>
</dbReference>
<keyword evidence="8" id="KW-0677">Repeat</keyword>
<dbReference type="GO" id="GO:0046330">
    <property type="term" value="P:positive regulation of JNK cascade"/>
    <property type="evidence" value="ECO:0007669"/>
    <property type="project" value="TreeGrafter"/>
</dbReference>
<feature type="compositionally biased region" description="Polar residues" evidence="15">
    <location>
        <begin position="588"/>
        <end position="597"/>
    </location>
</feature>
<evidence type="ECO:0000256" key="1">
    <source>
        <dbReference type="ARBA" id="ARBA00000900"/>
    </source>
</evidence>
<keyword evidence="5 14" id="KW-0728">SH3 domain</keyword>
<dbReference type="Gene3D" id="2.30.30.40">
    <property type="entry name" value="SH3 Domains"/>
    <property type="match status" value="3"/>
</dbReference>
<dbReference type="PANTHER" id="PTHR14167:SF60">
    <property type="entry name" value="E3 UBIQUITIN-PROTEIN LIGASE SH3RF2"/>
    <property type="match status" value="1"/>
</dbReference>
<feature type="domain" description="RING-type" evidence="17">
    <location>
        <begin position="12"/>
        <end position="53"/>
    </location>
</feature>
<feature type="compositionally biased region" description="Polar residues" evidence="15">
    <location>
        <begin position="605"/>
        <end position="620"/>
    </location>
</feature>
<dbReference type="GeneTree" id="ENSGT00940000160067"/>
<reference evidence="18" key="2">
    <citation type="submission" date="2025-08" db="UniProtKB">
        <authorList>
            <consortium name="Ensembl"/>
        </authorList>
    </citation>
    <scope>IDENTIFICATION</scope>
</reference>
<reference evidence="18" key="3">
    <citation type="submission" date="2025-09" db="UniProtKB">
        <authorList>
            <consortium name="Ensembl"/>
        </authorList>
    </citation>
    <scope>IDENTIFICATION</scope>
</reference>
<protein>
    <recommendedName>
        <fullName evidence="4">RING-type E3 ubiquitin transferase</fullName>
        <ecNumber evidence="4">2.3.2.27</ecNumber>
    </recommendedName>
</protein>
<dbReference type="SMART" id="SM00326">
    <property type="entry name" value="SH3"/>
    <property type="match status" value="3"/>
</dbReference>
<evidence type="ECO:0000256" key="9">
    <source>
        <dbReference type="ARBA" id="ARBA00022771"/>
    </source>
</evidence>
<feature type="domain" description="SH3" evidence="16">
    <location>
        <begin position="123"/>
        <end position="182"/>
    </location>
</feature>
<dbReference type="Bgee" id="ENSLACG00000010265">
    <property type="expression patterns" value="Expressed in pectoral fin and 5 other cell types or tissues"/>
</dbReference>
<dbReference type="InterPro" id="IPR013083">
    <property type="entry name" value="Znf_RING/FYVE/PHD"/>
</dbReference>
<evidence type="ECO:0000259" key="17">
    <source>
        <dbReference type="PROSITE" id="PS50089"/>
    </source>
</evidence>
<feature type="region of interest" description="Disordered" evidence="15">
    <location>
        <begin position="344"/>
        <end position="370"/>
    </location>
</feature>
<evidence type="ECO:0000256" key="12">
    <source>
        <dbReference type="ARBA" id="ARBA00022843"/>
    </source>
</evidence>
<dbReference type="PRINTS" id="PR00499">
    <property type="entry name" value="P67PHOX"/>
</dbReference>
<evidence type="ECO:0000256" key="15">
    <source>
        <dbReference type="SAM" id="MobiDB-lite"/>
    </source>
</evidence>
<evidence type="ECO:0000256" key="14">
    <source>
        <dbReference type="PROSITE-ProRule" id="PRU00192"/>
    </source>
</evidence>
<dbReference type="SUPFAM" id="SSF50044">
    <property type="entry name" value="SH3-domain"/>
    <property type="match status" value="3"/>
</dbReference>
<keyword evidence="9 13" id="KW-0863">Zinc-finger</keyword>
<evidence type="ECO:0000256" key="11">
    <source>
        <dbReference type="ARBA" id="ARBA00022833"/>
    </source>
</evidence>
<feature type="domain" description="SH3" evidence="16">
    <location>
        <begin position="186"/>
        <end position="251"/>
    </location>
</feature>
<dbReference type="InterPro" id="IPR017907">
    <property type="entry name" value="Znf_RING_CS"/>
</dbReference>
<dbReference type="InterPro" id="IPR001841">
    <property type="entry name" value="Znf_RING"/>
</dbReference>
<keyword evidence="10" id="KW-0833">Ubl conjugation pathway</keyword>